<keyword evidence="2" id="KW-1185">Reference proteome</keyword>
<reference evidence="1 2" key="1">
    <citation type="submission" date="2021-06" db="EMBL/GenBank/DDBJ databases">
        <authorList>
            <person name="Palmer J.M."/>
        </authorList>
    </citation>
    <scope>NUCLEOTIDE SEQUENCE [LARGE SCALE GENOMIC DNA]</scope>
    <source>
        <strain evidence="1 2">XC_2019</strain>
        <tissue evidence="1">Muscle</tissue>
    </source>
</reference>
<gene>
    <name evidence="1" type="ORF">XENOCAPTIV_010198</name>
</gene>
<accession>A0ABV0QR12</accession>
<dbReference type="Proteomes" id="UP001434883">
    <property type="component" value="Unassembled WGS sequence"/>
</dbReference>
<dbReference type="EMBL" id="JAHRIN010019052">
    <property type="protein sequence ID" value="MEQ2198258.1"/>
    <property type="molecule type" value="Genomic_DNA"/>
</dbReference>
<protein>
    <submittedName>
        <fullName evidence="1">Uncharacterized protein</fullName>
    </submittedName>
</protein>
<comment type="caution">
    <text evidence="1">The sequence shown here is derived from an EMBL/GenBank/DDBJ whole genome shotgun (WGS) entry which is preliminary data.</text>
</comment>
<proteinExistence type="predicted"/>
<organism evidence="1 2">
    <name type="scientific">Xenoophorus captivus</name>
    <dbReference type="NCBI Taxonomy" id="1517983"/>
    <lineage>
        <taxon>Eukaryota</taxon>
        <taxon>Metazoa</taxon>
        <taxon>Chordata</taxon>
        <taxon>Craniata</taxon>
        <taxon>Vertebrata</taxon>
        <taxon>Euteleostomi</taxon>
        <taxon>Actinopterygii</taxon>
        <taxon>Neopterygii</taxon>
        <taxon>Teleostei</taxon>
        <taxon>Neoteleostei</taxon>
        <taxon>Acanthomorphata</taxon>
        <taxon>Ovalentaria</taxon>
        <taxon>Atherinomorphae</taxon>
        <taxon>Cyprinodontiformes</taxon>
        <taxon>Goodeidae</taxon>
        <taxon>Xenoophorus</taxon>
    </lineage>
</organism>
<evidence type="ECO:0000313" key="2">
    <source>
        <dbReference type="Proteomes" id="UP001434883"/>
    </source>
</evidence>
<sequence>MVSDASSSVQLCAYVDLISSPLGPQVAVAGPEAHRCDLLIFSLLGVPNISLPPLLSSSPACPPSCRQAYVYTSHLLLLLLVIVTPEKMKAFYIRGANMKPSSCLTGALQ</sequence>
<evidence type="ECO:0000313" key="1">
    <source>
        <dbReference type="EMBL" id="MEQ2198258.1"/>
    </source>
</evidence>
<name>A0ABV0QR12_9TELE</name>